<gene>
    <name evidence="7" type="ORF">C0J50_12298</name>
</gene>
<dbReference type="PANTHER" id="PTHR12015">
    <property type="entry name" value="SMALL INDUCIBLE CYTOKINE A"/>
    <property type="match status" value="1"/>
</dbReference>
<organism evidence="7 8">
    <name type="scientific">Silurus asotus</name>
    <name type="common">Amur catfish</name>
    <name type="synonym">Parasilurus asotus</name>
    <dbReference type="NCBI Taxonomy" id="30991"/>
    <lineage>
        <taxon>Eukaryota</taxon>
        <taxon>Metazoa</taxon>
        <taxon>Chordata</taxon>
        <taxon>Craniata</taxon>
        <taxon>Vertebrata</taxon>
        <taxon>Euteleostomi</taxon>
        <taxon>Actinopterygii</taxon>
        <taxon>Neopterygii</taxon>
        <taxon>Teleostei</taxon>
        <taxon>Ostariophysi</taxon>
        <taxon>Siluriformes</taxon>
        <taxon>Siluridae</taxon>
        <taxon>Silurus</taxon>
    </lineage>
</organism>
<keyword evidence="8" id="KW-1185">Reference proteome</keyword>
<dbReference type="PANTHER" id="PTHR12015:SF183">
    <property type="entry name" value="C-C MOTIF CHEMOKINE 3"/>
    <property type="match status" value="1"/>
</dbReference>
<keyword evidence="4 5" id="KW-0732">Signal</keyword>
<evidence type="ECO:0000256" key="2">
    <source>
        <dbReference type="ARBA" id="ARBA00022514"/>
    </source>
</evidence>
<dbReference type="Pfam" id="PF00048">
    <property type="entry name" value="IL8"/>
    <property type="match status" value="1"/>
</dbReference>
<dbReference type="SUPFAM" id="SSF54117">
    <property type="entry name" value="Interleukin 8-like chemokines"/>
    <property type="match status" value="1"/>
</dbReference>
<reference evidence="7" key="1">
    <citation type="submission" date="2018-07" db="EMBL/GenBank/DDBJ databases">
        <title>Comparative genomics of catfishes provides insights into carnivory and benthic adaptation.</title>
        <authorList>
            <person name="Zhang Y."/>
            <person name="Wang D."/>
            <person name="Peng Z."/>
            <person name="Zheng S."/>
            <person name="Shao F."/>
            <person name="Tao W."/>
        </authorList>
    </citation>
    <scope>NUCLEOTIDE SEQUENCE</scope>
    <source>
        <strain evidence="7">Chongqing</strain>
    </source>
</reference>
<feature type="chain" id="PRO_5042230701" evidence="5">
    <location>
        <begin position="23"/>
        <end position="136"/>
    </location>
</feature>
<dbReference type="GO" id="GO:0005615">
    <property type="term" value="C:extracellular space"/>
    <property type="evidence" value="ECO:0007669"/>
    <property type="project" value="UniProtKB-KW"/>
</dbReference>
<dbReference type="CDD" id="cd00272">
    <property type="entry name" value="Chemokine_CC"/>
    <property type="match status" value="1"/>
</dbReference>
<keyword evidence="3" id="KW-0964">Secreted</keyword>
<comment type="caution">
    <text evidence="7">The sequence shown here is derived from an EMBL/GenBank/DDBJ whole genome shotgun (WGS) entry which is preliminary data.</text>
</comment>
<keyword evidence="2" id="KW-0202">Cytokine</keyword>
<dbReference type="GO" id="GO:0008009">
    <property type="term" value="F:chemokine activity"/>
    <property type="evidence" value="ECO:0007669"/>
    <property type="project" value="InterPro"/>
</dbReference>
<protein>
    <submittedName>
        <fullName evidence="7">C-C motif chemokine 3-like</fullName>
    </submittedName>
</protein>
<evidence type="ECO:0000256" key="3">
    <source>
        <dbReference type="ARBA" id="ARBA00022525"/>
    </source>
</evidence>
<evidence type="ECO:0000313" key="8">
    <source>
        <dbReference type="Proteomes" id="UP001205998"/>
    </source>
</evidence>
<evidence type="ECO:0000256" key="1">
    <source>
        <dbReference type="ARBA" id="ARBA00004613"/>
    </source>
</evidence>
<dbReference type="Proteomes" id="UP001205998">
    <property type="component" value="Unassembled WGS sequence"/>
</dbReference>
<evidence type="ECO:0000259" key="6">
    <source>
        <dbReference type="SMART" id="SM00199"/>
    </source>
</evidence>
<comment type="subcellular location">
    <subcellularLocation>
        <location evidence="1">Secreted</location>
    </subcellularLocation>
</comment>
<dbReference type="AlphaFoldDB" id="A0AAD5FA91"/>
<feature type="signal peptide" evidence="5">
    <location>
        <begin position="1"/>
        <end position="22"/>
    </location>
</feature>
<dbReference type="InterPro" id="IPR039809">
    <property type="entry name" value="Chemokine_b/g/d"/>
</dbReference>
<evidence type="ECO:0000313" key="7">
    <source>
        <dbReference type="EMBL" id="KAI5608187.1"/>
    </source>
</evidence>
<dbReference type="Gene3D" id="2.40.50.40">
    <property type="match status" value="1"/>
</dbReference>
<feature type="domain" description="Chemokine interleukin-8-like" evidence="6">
    <location>
        <begin position="28"/>
        <end position="86"/>
    </location>
</feature>
<dbReference type="EMBL" id="MU584613">
    <property type="protein sequence ID" value="KAI5608187.1"/>
    <property type="molecule type" value="Genomic_DNA"/>
</dbReference>
<dbReference type="GO" id="GO:0006955">
    <property type="term" value="P:immune response"/>
    <property type="evidence" value="ECO:0007669"/>
    <property type="project" value="InterPro"/>
</dbReference>
<dbReference type="InterPro" id="IPR001811">
    <property type="entry name" value="Chemokine_IL8-like_dom"/>
</dbReference>
<dbReference type="InterPro" id="IPR036048">
    <property type="entry name" value="Interleukin_8-like_sf"/>
</dbReference>
<proteinExistence type="predicted"/>
<sequence length="136" mass="15014">MSSPSFLVVLLVLACFQSFTMAQRTSGADLCCFEFHKKTVPAANIVSVEETRFDCTLPGVIFTTKKGLRMCADPEYDWVKQIISQTEIKEKIMKSSVTSASGADLCCYEFHKSPVPAANIVSVEETRFDCILPGVM</sequence>
<dbReference type="SMART" id="SM00199">
    <property type="entry name" value="SCY"/>
    <property type="match status" value="1"/>
</dbReference>
<accession>A0AAD5FA91</accession>
<evidence type="ECO:0000256" key="5">
    <source>
        <dbReference type="SAM" id="SignalP"/>
    </source>
</evidence>
<name>A0AAD5FA91_SILAS</name>
<evidence type="ECO:0000256" key="4">
    <source>
        <dbReference type="ARBA" id="ARBA00022729"/>
    </source>
</evidence>